<dbReference type="InterPro" id="IPR036770">
    <property type="entry name" value="Ankyrin_rpt-contain_sf"/>
</dbReference>
<reference evidence="4" key="1">
    <citation type="submission" date="2019-03" db="EMBL/GenBank/DDBJ databases">
        <title>Long read genome sequence of the mycoparasitic Pythium oligandrum ATCC 38472 isolated from sugarbeet rhizosphere.</title>
        <authorList>
            <person name="Gaulin E."/>
        </authorList>
    </citation>
    <scope>NUCLEOTIDE SEQUENCE</scope>
    <source>
        <strain evidence="4">ATCC 38472_TT</strain>
    </source>
</reference>
<accession>A0A8K1CLC6</accession>
<dbReference type="PROSITE" id="PS50088">
    <property type="entry name" value="ANK_REPEAT"/>
    <property type="match status" value="1"/>
</dbReference>
<dbReference type="Proteomes" id="UP000794436">
    <property type="component" value="Unassembled WGS sequence"/>
</dbReference>
<evidence type="ECO:0000313" key="5">
    <source>
        <dbReference type="Proteomes" id="UP000794436"/>
    </source>
</evidence>
<sequence>MLDSGLAYITHRVLNQTIDCSNYNATGFMLRHGMDVQADSGELGPLHTAAQEEYEEDFFDSVRTVHFLVTEGFADVNAQCSKGMTPLMGAVSKPPPSLRCGELDILTKLLQYGADLDMRDKEGETALHKAHPETLLPLLMHGANPNTQDHRGSAVLHKLAEQTGNEDNTAQLDVMVSFQANSYIKNENGVSPYSMLMQSERGQNYIKSRAHYFA</sequence>
<gene>
    <name evidence="4" type="ORF">Poli38472_009346</name>
</gene>
<dbReference type="Pfam" id="PF12796">
    <property type="entry name" value="Ank_2"/>
    <property type="match status" value="1"/>
</dbReference>
<dbReference type="GO" id="GO:0000976">
    <property type="term" value="F:transcription cis-regulatory region binding"/>
    <property type="evidence" value="ECO:0007669"/>
    <property type="project" value="TreeGrafter"/>
</dbReference>
<dbReference type="SUPFAM" id="SSF48403">
    <property type="entry name" value="Ankyrin repeat"/>
    <property type="match status" value="1"/>
</dbReference>
<organism evidence="4 5">
    <name type="scientific">Pythium oligandrum</name>
    <name type="common">Mycoparasitic fungus</name>
    <dbReference type="NCBI Taxonomy" id="41045"/>
    <lineage>
        <taxon>Eukaryota</taxon>
        <taxon>Sar</taxon>
        <taxon>Stramenopiles</taxon>
        <taxon>Oomycota</taxon>
        <taxon>Peronosporomycetes</taxon>
        <taxon>Pythiales</taxon>
        <taxon>Pythiaceae</taxon>
        <taxon>Pythium</taxon>
    </lineage>
</organism>
<protein>
    <submittedName>
        <fullName evidence="4">Uncharacterized protein</fullName>
    </submittedName>
</protein>
<feature type="repeat" description="ANK" evidence="3">
    <location>
        <begin position="82"/>
        <end position="121"/>
    </location>
</feature>
<evidence type="ECO:0000256" key="2">
    <source>
        <dbReference type="ARBA" id="ARBA00023043"/>
    </source>
</evidence>
<comment type="caution">
    <text evidence="4">The sequence shown here is derived from an EMBL/GenBank/DDBJ whole genome shotgun (WGS) entry which is preliminary data.</text>
</comment>
<dbReference type="GO" id="GO:0045944">
    <property type="term" value="P:positive regulation of transcription by RNA polymerase II"/>
    <property type="evidence" value="ECO:0007669"/>
    <property type="project" value="TreeGrafter"/>
</dbReference>
<dbReference type="Gene3D" id="1.25.40.20">
    <property type="entry name" value="Ankyrin repeat-containing domain"/>
    <property type="match status" value="1"/>
</dbReference>
<dbReference type="PANTHER" id="PTHR24193">
    <property type="entry name" value="ANKYRIN REPEAT PROTEIN"/>
    <property type="match status" value="1"/>
</dbReference>
<keyword evidence="2 3" id="KW-0040">ANK repeat</keyword>
<dbReference type="SMART" id="SM00248">
    <property type="entry name" value="ANK"/>
    <property type="match status" value="3"/>
</dbReference>
<dbReference type="InterPro" id="IPR002110">
    <property type="entry name" value="Ankyrin_rpt"/>
</dbReference>
<evidence type="ECO:0000256" key="3">
    <source>
        <dbReference type="PROSITE-ProRule" id="PRU00023"/>
    </source>
</evidence>
<dbReference type="OrthoDB" id="341259at2759"/>
<dbReference type="EMBL" id="SPLM01000038">
    <property type="protein sequence ID" value="TMW65179.1"/>
    <property type="molecule type" value="Genomic_DNA"/>
</dbReference>
<keyword evidence="5" id="KW-1185">Reference proteome</keyword>
<dbReference type="InterPro" id="IPR050663">
    <property type="entry name" value="Ankyrin-SOCS_Box"/>
</dbReference>
<dbReference type="GO" id="GO:0005634">
    <property type="term" value="C:nucleus"/>
    <property type="evidence" value="ECO:0007669"/>
    <property type="project" value="TreeGrafter"/>
</dbReference>
<name>A0A8K1CLC6_PYTOL</name>
<proteinExistence type="predicted"/>
<dbReference type="PANTHER" id="PTHR24193:SF121">
    <property type="entry name" value="ADA2A-CONTAINING COMPLEX COMPONENT 3, ISOFORM D"/>
    <property type="match status" value="1"/>
</dbReference>
<evidence type="ECO:0000256" key="1">
    <source>
        <dbReference type="ARBA" id="ARBA00022737"/>
    </source>
</evidence>
<dbReference type="AlphaFoldDB" id="A0A8K1CLC6"/>
<evidence type="ECO:0000313" key="4">
    <source>
        <dbReference type="EMBL" id="TMW65179.1"/>
    </source>
</evidence>
<keyword evidence="1" id="KW-0677">Repeat</keyword>